<dbReference type="PROSITE" id="PS50045">
    <property type="entry name" value="SIGMA54_INTERACT_4"/>
    <property type="match status" value="1"/>
</dbReference>
<dbReference type="Pfam" id="PF00158">
    <property type="entry name" value="Sigma54_activat"/>
    <property type="match status" value="1"/>
</dbReference>
<proteinExistence type="predicted"/>
<dbReference type="InterPro" id="IPR003593">
    <property type="entry name" value="AAA+_ATPase"/>
</dbReference>
<dbReference type="Proteomes" id="UP000322981">
    <property type="component" value="Unassembled WGS sequence"/>
</dbReference>
<evidence type="ECO:0000259" key="7">
    <source>
        <dbReference type="PROSITE" id="PS50110"/>
    </source>
</evidence>
<dbReference type="Pfam" id="PF25601">
    <property type="entry name" value="AAA_lid_14"/>
    <property type="match status" value="1"/>
</dbReference>
<accession>A0A5M8FCF5</accession>
<dbReference type="FunFam" id="3.40.50.300:FF:000006">
    <property type="entry name" value="DNA-binding transcriptional regulator NtrC"/>
    <property type="match status" value="1"/>
</dbReference>
<dbReference type="PROSITE" id="PS00675">
    <property type="entry name" value="SIGMA54_INTERACT_1"/>
    <property type="match status" value="1"/>
</dbReference>
<dbReference type="InterPro" id="IPR001789">
    <property type="entry name" value="Sig_transdc_resp-reg_receiver"/>
</dbReference>
<dbReference type="InterPro" id="IPR002078">
    <property type="entry name" value="Sigma_54_int"/>
</dbReference>
<sequence length="435" mass="48017">MHRVCLIEDDAIMGEALIQRLELEGYLVDWRRGGRAGLAALLAGGVDLAIIDVNLPDITGIEVFEGLRAEIAEPPPCLFITGYGTIEDAVRLLKLGAADYLTKPLSPGALIDKLRQLVGAPITPRLGAAGNDEDTRLGVSPAMQRIDRELLRLARHADTPVLISGESGTGKEIVARRLHALQCPAAPFVAVNCAALPEGLIESELFGHEKGAFTGAIRQRAGVFEQAGQGILFLDEIGDMPLALQARLLRVAQERRVTRIGGTRALSVPARLVCATHQALDALVRAGRFREDLYYRIKVLELQLPPLRERPEDILWLAARFLDAHARRFPDERRVLREDQRQCLLRYHWPGNVRELRHVLERACILGDEDRLTLKLPDHQARDETSLKAHAHAGERAAIQAALAEHAGVITAAAAALGISRKTLWQKMRRYGIRR</sequence>
<evidence type="ECO:0000256" key="3">
    <source>
        <dbReference type="ARBA" id="ARBA00023015"/>
    </source>
</evidence>
<dbReference type="InterPro" id="IPR011006">
    <property type="entry name" value="CheY-like_superfamily"/>
</dbReference>
<dbReference type="CDD" id="cd00009">
    <property type="entry name" value="AAA"/>
    <property type="match status" value="1"/>
</dbReference>
<keyword evidence="5" id="KW-0597">Phosphoprotein</keyword>
<dbReference type="Pfam" id="PF00072">
    <property type="entry name" value="Response_reg"/>
    <property type="match status" value="1"/>
</dbReference>
<dbReference type="InterPro" id="IPR025944">
    <property type="entry name" value="Sigma_54_int_dom_CS"/>
</dbReference>
<dbReference type="Gene3D" id="3.40.50.2300">
    <property type="match status" value="1"/>
</dbReference>
<protein>
    <submittedName>
        <fullName evidence="8">Sigma-54-dependent Fis family transcriptional regulator</fullName>
    </submittedName>
</protein>
<keyword evidence="2" id="KW-0067">ATP-binding</keyword>
<evidence type="ECO:0000256" key="4">
    <source>
        <dbReference type="ARBA" id="ARBA00023163"/>
    </source>
</evidence>
<dbReference type="OrthoDB" id="9762726at2"/>
<dbReference type="Gene3D" id="3.40.50.300">
    <property type="entry name" value="P-loop containing nucleotide triphosphate hydrolases"/>
    <property type="match status" value="1"/>
</dbReference>
<keyword evidence="3" id="KW-0805">Transcription regulation</keyword>
<name>A0A5M8FCF5_9GAMM</name>
<evidence type="ECO:0000313" key="9">
    <source>
        <dbReference type="Proteomes" id="UP000322981"/>
    </source>
</evidence>
<dbReference type="GO" id="GO:0000160">
    <property type="term" value="P:phosphorelay signal transduction system"/>
    <property type="evidence" value="ECO:0007669"/>
    <property type="project" value="InterPro"/>
</dbReference>
<dbReference type="InterPro" id="IPR025662">
    <property type="entry name" value="Sigma_54_int_dom_ATP-bd_1"/>
</dbReference>
<evidence type="ECO:0000256" key="1">
    <source>
        <dbReference type="ARBA" id="ARBA00022741"/>
    </source>
</evidence>
<feature type="domain" description="Response regulatory" evidence="7">
    <location>
        <begin position="3"/>
        <end position="118"/>
    </location>
</feature>
<dbReference type="GO" id="GO:0043565">
    <property type="term" value="F:sequence-specific DNA binding"/>
    <property type="evidence" value="ECO:0007669"/>
    <property type="project" value="InterPro"/>
</dbReference>
<dbReference type="SMART" id="SM00448">
    <property type="entry name" value="REC"/>
    <property type="match status" value="1"/>
</dbReference>
<evidence type="ECO:0000259" key="6">
    <source>
        <dbReference type="PROSITE" id="PS50045"/>
    </source>
</evidence>
<comment type="caution">
    <text evidence="8">The sequence shown here is derived from an EMBL/GenBank/DDBJ whole genome shotgun (WGS) entry which is preliminary data.</text>
</comment>
<evidence type="ECO:0000256" key="2">
    <source>
        <dbReference type="ARBA" id="ARBA00022840"/>
    </source>
</evidence>
<reference evidence="8 9" key="1">
    <citation type="submission" date="2019-09" db="EMBL/GenBank/DDBJ databases">
        <title>Whole-genome sequence of the purple sulfur bacterium Thiohalocapsa marina DSM 19078.</title>
        <authorList>
            <person name="Kyndt J.A."/>
            <person name="Meyer T.E."/>
        </authorList>
    </citation>
    <scope>NUCLEOTIDE SEQUENCE [LARGE SCALE GENOMIC DNA]</scope>
    <source>
        <strain evidence="8 9">DSM 19078</strain>
    </source>
</reference>
<dbReference type="PANTHER" id="PTHR32071:SF57">
    <property type="entry name" value="C4-DICARBOXYLATE TRANSPORT TRANSCRIPTIONAL REGULATORY PROTEIN DCTD"/>
    <property type="match status" value="1"/>
</dbReference>
<dbReference type="EMBL" id="VWXX01000048">
    <property type="protein sequence ID" value="KAA6182377.1"/>
    <property type="molecule type" value="Genomic_DNA"/>
</dbReference>
<dbReference type="SUPFAM" id="SSF52540">
    <property type="entry name" value="P-loop containing nucleoside triphosphate hydrolases"/>
    <property type="match status" value="1"/>
</dbReference>
<dbReference type="InterPro" id="IPR002197">
    <property type="entry name" value="HTH_Fis"/>
</dbReference>
<evidence type="ECO:0000313" key="8">
    <source>
        <dbReference type="EMBL" id="KAA6182377.1"/>
    </source>
</evidence>
<evidence type="ECO:0000256" key="5">
    <source>
        <dbReference type="PROSITE-ProRule" id="PRU00169"/>
    </source>
</evidence>
<dbReference type="Pfam" id="PF02954">
    <property type="entry name" value="HTH_8"/>
    <property type="match status" value="1"/>
</dbReference>
<dbReference type="RefSeq" id="WP_150094791.1">
    <property type="nucleotide sequence ID" value="NZ_JBFUOH010000009.1"/>
</dbReference>
<dbReference type="PANTHER" id="PTHR32071">
    <property type="entry name" value="TRANSCRIPTIONAL REGULATORY PROTEIN"/>
    <property type="match status" value="1"/>
</dbReference>
<dbReference type="PROSITE" id="PS50110">
    <property type="entry name" value="RESPONSE_REGULATORY"/>
    <property type="match status" value="1"/>
</dbReference>
<keyword evidence="1" id="KW-0547">Nucleotide-binding</keyword>
<dbReference type="GO" id="GO:0005524">
    <property type="term" value="F:ATP binding"/>
    <property type="evidence" value="ECO:0007669"/>
    <property type="project" value="UniProtKB-KW"/>
</dbReference>
<keyword evidence="4" id="KW-0804">Transcription</keyword>
<dbReference type="PROSITE" id="PS00688">
    <property type="entry name" value="SIGMA54_INTERACT_3"/>
    <property type="match status" value="1"/>
</dbReference>
<dbReference type="InterPro" id="IPR009057">
    <property type="entry name" value="Homeodomain-like_sf"/>
</dbReference>
<feature type="domain" description="Sigma-54 factor interaction" evidence="6">
    <location>
        <begin position="136"/>
        <end position="365"/>
    </location>
</feature>
<dbReference type="InterPro" id="IPR027417">
    <property type="entry name" value="P-loop_NTPase"/>
</dbReference>
<dbReference type="Gene3D" id="1.10.10.60">
    <property type="entry name" value="Homeodomain-like"/>
    <property type="match status" value="1"/>
</dbReference>
<keyword evidence="9" id="KW-1185">Reference proteome</keyword>
<organism evidence="8 9">
    <name type="scientific">Thiohalocapsa marina</name>
    <dbReference type="NCBI Taxonomy" id="424902"/>
    <lineage>
        <taxon>Bacteria</taxon>
        <taxon>Pseudomonadati</taxon>
        <taxon>Pseudomonadota</taxon>
        <taxon>Gammaproteobacteria</taxon>
        <taxon>Chromatiales</taxon>
        <taxon>Chromatiaceae</taxon>
        <taxon>Thiohalocapsa</taxon>
    </lineage>
</organism>
<dbReference type="GO" id="GO:0006355">
    <property type="term" value="P:regulation of DNA-templated transcription"/>
    <property type="evidence" value="ECO:0007669"/>
    <property type="project" value="InterPro"/>
</dbReference>
<dbReference type="SUPFAM" id="SSF46689">
    <property type="entry name" value="Homeodomain-like"/>
    <property type="match status" value="1"/>
</dbReference>
<dbReference type="SMART" id="SM00382">
    <property type="entry name" value="AAA"/>
    <property type="match status" value="1"/>
</dbReference>
<gene>
    <name evidence="8" type="ORF">F2Q65_18010</name>
</gene>
<dbReference type="Gene3D" id="1.10.8.60">
    <property type="match status" value="1"/>
</dbReference>
<dbReference type="PRINTS" id="PR01590">
    <property type="entry name" value="HTHFIS"/>
</dbReference>
<dbReference type="AlphaFoldDB" id="A0A5M8FCF5"/>
<dbReference type="InterPro" id="IPR058031">
    <property type="entry name" value="AAA_lid_NorR"/>
</dbReference>
<dbReference type="SUPFAM" id="SSF52172">
    <property type="entry name" value="CheY-like"/>
    <property type="match status" value="1"/>
</dbReference>
<feature type="modified residue" description="4-aspartylphosphate" evidence="5">
    <location>
        <position position="52"/>
    </location>
</feature>